<organism evidence="1">
    <name type="scientific">gut metagenome</name>
    <dbReference type="NCBI Taxonomy" id="749906"/>
    <lineage>
        <taxon>unclassified sequences</taxon>
        <taxon>metagenomes</taxon>
        <taxon>organismal metagenomes</taxon>
    </lineage>
</organism>
<name>J9G0S6_9ZZZZ</name>
<sequence>MCGFWEKVTDAIRDAHFSKYIGNRRTITSIGTESVIPDHDKVRVFF</sequence>
<proteinExistence type="predicted"/>
<accession>J9G0S6</accession>
<dbReference type="EMBL" id="AMCI01007130">
    <property type="protein sequence ID" value="EJW93164.1"/>
    <property type="molecule type" value="Genomic_DNA"/>
</dbReference>
<reference evidence="1" key="1">
    <citation type="journal article" date="2012" name="PLoS ONE">
        <title>Gene sets for utilization of primary and secondary nutrition supplies in the distal gut of endangered iberian lynx.</title>
        <authorList>
            <person name="Alcaide M."/>
            <person name="Messina E."/>
            <person name="Richter M."/>
            <person name="Bargiela R."/>
            <person name="Peplies J."/>
            <person name="Huws S.A."/>
            <person name="Newbold C.J."/>
            <person name="Golyshin P.N."/>
            <person name="Simon M.A."/>
            <person name="Lopez G."/>
            <person name="Yakimov M.M."/>
            <person name="Ferrer M."/>
        </authorList>
    </citation>
    <scope>NUCLEOTIDE SEQUENCE</scope>
</reference>
<protein>
    <submittedName>
        <fullName evidence="1">Uncharacterized protein</fullName>
    </submittedName>
</protein>
<dbReference type="AlphaFoldDB" id="J9G0S6"/>
<gene>
    <name evidence="1" type="ORF">EVA_18728</name>
</gene>
<comment type="caution">
    <text evidence="1">The sequence shown here is derived from an EMBL/GenBank/DDBJ whole genome shotgun (WGS) entry which is preliminary data.</text>
</comment>
<evidence type="ECO:0000313" key="1">
    <source>
        <dbReference type="EMBL" id="EJW93164.1"/>
    </source>
</evidence>